<dbReference type="InterPro" id="IPR036287">
    <property type="entry name" value="Rv1873-like_sf"/>
</dbReference>
<proteinExistence type="predicted"/>
<dbReference type="EMBL" id="WQLA01000008">
    <property type="protein sequence ID" value="MVN92962.1"/>
    <property type="molecule type" value="Genomic_DNA"/>
</dbReference>
<evidence type="ECO:0000313" key="1">
    <source>
        <dbReference type="EMBL" id="MVN92962.1"/>
    </source>
</evidence>
<dbReference type="OrthoDB" id="9801870at2"/>
<reference evidence="1 2" key="1">
    <citation type="submission" date="2019-12" db="EMBL/GenBank/DDBJ databases">
        <title>Mucilaginibacter sp. HME9299 genome sequencing and assembly.</title>
        <authorList>
            <person name="Kang H."/>
            <person name="Kim H."/>
            <person name="Joh K."/>
        </authorList>
    </citation>
    <scope>NUCLEOTIDE SEQUENCE [LARGE SCALE GENOMIC DNA]</scope>
    <source>
        <strain evidence="1 2">HME9299</strain>
    </source>
</reference>
<dbReference type="Proteomes" id="UP000434850">
    <property type="component" value="Unassembled WGS sequence"/>
</dbReference>
<evidence type="ECO:0000313" key="2">
    <source>
        <dbReference type="Proteomes" id="UP000434850"/>
    </source>
</evidence>
<comment type="caution">
    <text evidence="1">The sequence shown here is derived from an EMBL/GenBank/DDBJ whole genome shotgun (WGS) entry which is preliminary data.</text>
</comment>
<dbReference type="InterPro" id="IPR014937">
    <property type="entry name" value="DUF1810"/>
</dbReference>
<dbReference type="RefSeq" id="WP_157543283.1">
    <property type="nucleotide sequence ID" value="NZ_WQLA01000008.1"/>
</dbReference>
<dbReference type="SUPFAM" id="SSF140736">
    <property type="entry name" value="Rv1873-like"/>
    <property type="match status" value="1"/>
</dbReference>
<dbReference type="Gene3D" id="1.25.40.380">
    <property type="entry name" value="Protein of unknown function DUF1810"/>
    <property type="match status" value="1"/>
</dbReference>
<gene>
    <name evidence="1" type="ORF">GO816_17660</name>
</gene>
<accession>A0A6I4ICS6</accession>
<dbReference type="Pfam" id="PF08837">
    <property type="entry name" value="DUF1810"/>
    <property type="match status" value="1"/>
</dbReference>
<name>A0A6I4ICS6_9SPHI</name>
<protein>
    <submittedName>
        <fullName evidence="1">DUF1810 family protein</fullName>
    </submittedName>
</protein>
<sequence length="140" mass="15954">MELERFIKVQEQDYETALSEIKQGRKRSHWMWYIFPQLKGLGSSELANYYGLKNLEEAKDYLKHPVLGIRLIEISKALLALPSNDANNVMGSPDDMKLRSSMTLFALVPNGDQVFQNVLNKFYSGAKDELTIEKLSAIQA</sequence>
<organism evidence="1 2">
    <name type="scientific">Mucilaginibacter aquatilis</name>
    <dbReference type="NCBI Taxonomy" id="1517760"/>
    <lineage>
        <taxon>Bacteria</taxon>
        <taxon>Pseudomonadati</taxon>
        <taxon>Bacteroidota</taxon>
        <taxon>Sphingobacteriia</taxon>
        <taxon>Sphingobacteriales</taxon>
        <taxon>Sphingobacteriaceae</taxon>
        <taxon>Mucilaginibacter</taxon>
    </lineage>
</organism>
<dbReference type="AlphaFoldDB" id="A0A6I4ICS6"/>
<dbReference type="PIRSF" id="PIRSF008546">
    <property type="entry name" value="UCP008546"/>
    <property type="match status" value="1"/>
</dbReference>
<keyword evidence="2" id="KW-1185">Reference proteome</keyword>